<keyword evidence="3" id="KW-1185">Reference proteome</keyword>
<evidence type="ECO:0000256" key="1">
    <source>
        <dbReference type="SAM" id="Phobius"/>
    </source>
</evidence>
<keyword evidence="1" id="KW-1133">Transmembrane helix</keyword>
<dbReference type="Proteomes" id="UP000092574">
    <property type="component" value="Chromosome"/>
</dbReference>
<organism evidence="2 3">
    <name type="scientific">Blautia pseudococcoides</name>
    <dbReference type="NCBI Taxonomy" id="1796616"/>
    <lineage>
        <taxon>Bacteria</taxon>
        <taxon>Bacillati</taxon>
        <taxon>Bacillota</taxon>
        <taxon>Clostridia</taxon>
        <taxon>Lachnospirales</taxon>
        <taxon>Lachnospiraceae</taxon>
        <taxon>Blautia</taxon>
    </lineage>
</organism>
<feature type="transmembrane region" description="Helical" evidence="1">
    <location>
        <begin position="133"/>
        <end position="159"/>
    </location>
</feature>
<feature type="transmembrane region" description="Helical" evidence="1">
    <location>
        <begin position="104"/>
        <end position="127"/>
    </location>
</feature>
<keyword evidence="1" id="KW-0472">Membrane</keyword>
<reference evidence="2" key="1">
    <citation type="submission" date="2017-04" db="EMBL/GenBank/DDBJ databases">
        <title>Complete Genome Sequences of Twelve Strains of a Stable Defined Moderately Diverse Mouse Microbiota 2 (sDMDMm2).</title>
        <authorList>
            <person name="Uchimura Y."/>
            <person name="Wyss M."/>
            <person name="Brugiroux S."/>
            <person name="Limenitakis J.P."/>
            <person name="Stecher B."/>
            <person name="McCoy K.D."/>
            <person name="Macpherson A.J."/>
        </authorList>
    </citation>
    <scope>NUCLEOTIDE SEQUENCE</scope>
    <source>
        <strain evidence="2">YL58</strain>
    </source>
</reference>
<sequence>MKKYLQSFILVFRQIKSDYMLFAACFAPVFLGIIIKIFVPMINENLIAKGSEIAFSRYFPIFDLFLAIIAPVMLSFAFTMVMLEEIDDKVARYFIVTPLGKVGYLFSRLVLPAFLALILSIAILWFFGISAVVHHFAIGLAFLGALQAIIVSLMIVAFSSNKLEGMAVTKLGALFLLGIPAPFFITGPTQYIIGVLPSYWMSKTIIDKSPLCIIIGFLISIIWIFLLQKKIVQKVSG</sequence>
<accession>A0A1C7IBU2</accession>
<dbReference type="OrthoDB" id="1551065at2"/>
<feature type="transmembrane region" description="Helical" evidence="1">
    <location>
        <begin position="21"/>
        <end position="39"/>
    </location>
</feature>
<evidence type="ECO:0000313" key="3">
    <source>
        <dbReference type="Proteomes" id="UP000092574"/>
    </source>
</evidence>
<dbReference type="RefSeq" id="WP_065542474.1">
    <property type="nucleotide sequence ID" value="NZ_CP015405.2"/>
</dbReference>
<protein>
    <submittedName>
        <fullName evidence="2">ABC transporter permease</fullName>
    </submittedName>
</protein>
<feature type="transmembrane region" description="Helical" evidence="1">
    <location>
        <begin position="205"/>
        <end position="227"/>
    </location>
</feature>
<dbReference type="AlphaFoldDB" id="A0A1C7IBU2"/>
<keyword evidence="1" id="KW-0812">Transmembrane</keyword>
<dbReference type="KEGG" id="byl:A4V09_11310"/>
<name>A0A1C7IBU2_9FIRM</name>
<dbReference type="EMBL" id="CP015405">
    <property type="protein sequence ID" value="ANU76303.1"/>
    <property type="molecule type" value="Genomic_DNA"/>
</dbReference>
<gene>
    <name evidence="2" type="ORF">A4V09_11310</name>
</gene>
<feature type="transmembrane region" description="Helical" evidence="1">
    <location>
        <begin position="171"/>
        <end position="193"/>
    </location>
</feature>
<evidence type="ECO:0000313" key="2">
    <source>
        <dbReference type="EMBL" id="ANU76303.1"/>
    </source>
</evidence>
<feature type="transmembrane region" description="Helical" evidence="1">
    <location>
        <begin position="59"/>
        <end position="83"/>
    </location>
</feature>
<proteinExistence type="predicted"/>
<dbReference type="STRING" id="1796616.A4V09_11310"/>